<evidence type="ECO:0000313" key="3">
    <source>
        <dbReference type="Proteomes" id="UP000290191"/>
    </source>
</evidence>
<proteinExistence type="predicted"/>
<dbReference type="EMBL" id="PDKO01000001">
    <property type="protein sequence ID" value="RXJ64697.1"/>
    <property type="molecule type" value="Genomic_DNA"/>
</dbReference>
<name>A0A4Q0Y3I1_9BACT</name>
<reference evidence="2 3" key="1">
    <citation type="submission" date="2017-10" db="EMBL/GenBank/DDBJ databases">
        <title>Genomics of the genus Arcobacter.</title>
        <authorList>
            <person name="Perez-Cataluna A."/>
            <person name="Figueras M.J."/>
        </authorList>
    </citation>
    <scope>NUCLEOTIDE SEQUENCE [LARGE SCALE GENOMIC DNA]</scope>
    <source>
        <strain evidence="2 3">DSM 24636</strain>
    </source>
</reference>
<dbReference type="OrthoDB" id="8872210at2"/>
<dbReference type="AlphaFoldDB" id="A0A4Q0Y3I1"/>
<evidence type="ECO:0000313" key="2">
    <source>
        <dbReference type="EMBL" id="RXJ64697.1"/>
    </source>
</evidence>
<protein>
    <submittedName>
        <fullName evidence="2">Amidase</fullName>
    </submittedName>
</protein>
<feature type="domain" description="Allophanate hydrolase C-terminal" evidence="1">
    <location>
        <begin position="8"/>
        <end position="128"/>
    </location>
</feature>
<dbReference type="RefSeq" id="WP_129081074.1">
    <property type="nucleotide sequence ID" value="NZ_CP041070.1"/>
</dbReference>
<sequence>MSENEILVGVCGAHMRGLPLNYQLLDLDAKFIKEAKTVKGYRMFELTRKKPFRPGMFFDGNSEFYVGLEIWSMPIHNFGKFMKLIASPLGIGTIFLEEGESVHGFLCEPYYTKGEKEISKYGSWREYKCQ</sequence>
<comment type="caution">
    <text evidence="2">The sequence shown here is derived from an EMBL/GenBank/DDBJ whole genome shotgun (WGS) entry which is preliminary data.</text>
</comment>
<organism evidence="2 3">
    <name type="scientific">Halarcobacter anaerophilus</name>
    <dbReference type="NCBI Taxonomy" id="877500"/>
    <lineage>
        <taxon>Bacteria</taxon>
        <taxon>Pseudomonadati</taxon>
        <taxon>Campylobacterota</taxon>
        <taxon>Epsilonproteobacteria</taxon>
        <taxon>Campylobacterales</taxon>
        <taxon>Arcobacteraceae</taxon>
        <taxon>Halarcobacter</taxon>
    </lineage>
</organism>
<evidence type="ECO:0000259" key="1">
    <source>
        <dbReference type="Pfam" id="PF21986"/>
    </source>
</evidence>
<dbReference type="Proteomes" id="UP000290191">
    <property type="component" value="Unassembled WGS sequence"/>
</dbReference>
<dbReference type="Pfam" id="PF21986">
    <property type="entry name" value="AH_C"/>
    <property type="match status" value="1"/>
</dbReference>
<gene>
    <name evidence="2" type="ORF">CRV06_01690</name>
</gene>
<accession>A0A4Q0Y3I1</accession>
<keyword evidence="3" id="KW-1185">Reference proteome</keyword>
<dbReference type="Gene3D" id="3.10.490.10">
    <property type="entry name" value="Gamma-glutamyl cyclotransferase-like"/>
    <property type="match status" value="1"/>
</dbReference>
<dbReference type="InterPro" id="IPR053844">
    <property type="entry name" value="AH_C"/>
</dbReference>